<dbReference type="PANTHER" id="PTHR14085:SF3">
    <property type="entry name" value="WD REPEAT-CONTAINING PROTEIN 46"/>
    <property type="match status" value="1"/>
</dbReference>
<dbReference type="PROSITE" id="PS50082">
    <property type="entry name" value="WD_REPEATS_2"/>
    <property type="match status" value="1"/>
</dbReference>
<dbReference type="InterPro" id="IPR019775">
    <property type="entry name" value="WD40_repeat_CS"/>
</dbReference>
<name>A0A9W8AIJ9_9FUNG</name>
<organism evidence="11 12">
    <name type="scientific">Dispira parvispora</name>
    <dbReference type="NCBI Taxonomy" id="1520584"/>
    <lineage>
        <taxon>Eukaryota</taxon>
        <taxon>Fungi</taxon>
        <taxon>Fungi incertae sedis</taxon>
        <taxon>Zoopagomycota</taxon>
        <taxon>Kickxellomycotina</taxon>
        <taxon>Dimargaritomycetes</taxon>
        <taxon>Dimargaritales</taxon>
        <taxon>Dimargaritaceae</taxon>
        <taxon>Dispira</taxon>
    </lineage>
</organism>
<dbReference type="PROSITE" id="PS50294">
    <property type="entry name" value="WD_REPEATS_REGION"/>
    <property type="match status" value="1"/>
</dbReference>
<reference evidence="11" key="1">
    <citation type="submission" date="2022-07" db="EMBL/GenBank/DDBJ databases">
        <title>Phylogenomic reconstructions and comparative analyses of Kickxellomycotina fungi.</title>
        <authorList>
            <person name="Reynolds N.K."/>
            <person name="Stajich J.E."/>
            <person name="Barry K."/>
            <person name="Grigoriev I.V."/>
            <person name="Crous P."/>
            <person name="Smith M.E."/>
        </authorList>
    </citation>
    <scope>NUCLEOTIDE SEQUENCE</scope>
    <source>
        <strain evidence="11">RSA 1196</strain>
    </source>
</reference>
<evidence type="ECO:0000256" key="9">
    <source>
        <dbReference type="SAM" id="MobiDB-lite"/>
    </source>
</evidence>
<dbReference type="Proteomes" id="UP001150925">
    <property type="component" value="Unassembled WGS sequence"/>
</dbReference>
<feature type="domain" description="BING4 C-terminal" evidence="10">
    <location>
        <begin position="359"/>
        <end position="438"/>
    </location>
</feature>
<dbReference type="SMART" id="SM01033">
    <property type="entry name" value="BING4CT"/>
    <property type="match status" value="1"/>
</dbReference>
<dbReference type="InterPro" id="IPR036322">
    <property type="entry name" value="WD40_repeat_dom_sf"/>
</dbReference>
<dbReference type="SMART" id="SM00320">
    <property type="entry name" value="WD40"/>
    <property type="match status" value="4"/>
</dbReference>
<feature type="compositionally biased region" description="Basic residues" evidence="9">
    <location>
        <begin position="595"/>
        <end position="604"/>
    </location>
</feature>
<feature type="compositionally biased region" description="Basic and acidic residues" evidence="9">
    <location>
        <begin position="539"/>
        <end position="572"/>
    </location>
</feature>
<dbReference type="FunFam" id="2.130.10.10:FF:000378">
    <property type="entry name" value="U3 small nucleolar RNA-associated protein 7"/>
    <property type="match status" value="1"/>
</dbReference>
<dbReference type="GO" id="GO:0030686">
    <property type="term" value="C:90S preribosome"/>
    <property type="evidence" value="ECO:0007669"/>
    <property type="project" value="TreeGrafter"/>
</dbReference>
<feature type="region of interest" description="Disordered" evidence="9">
    <location>
        <begin position="1"/>
        <end position="43"/>
    </location>
</feature>
<evidence type="ECO:0000256" key="3">
    <source>
        <dbReference type="ARBA" id="ARBA00022552"/>
    </source>
</evidence>
<comment type="function">
    <text evidence="1">Involved in nucleolar processing of pre-18S ribosomal RNA.</text>
</comment>
<comment type="subcellular location">
    <subcellularLocation>
        <location evidence="2">Nucleus</location>
        <location evidence="2">Nucleolus</location>
    </subcellularLocation>
</comment>
<dbReference type="SUPFAM" id="SSF50978">
    <property type="entry name" value="WD40 repeat-like"/>
    <property type="match status" value="1"/>
</dbReference>
<dbReference type="GO" id="GO:0032040">
    <property type="term" value="C:small-subunit processome"/>
    <property type="evidence" value="ECO:0007669"/>
    <property type="project" value="TreeGrafter"/>
</dbReference>
<dbReference type="InterPro" id="IPR012952">
    <property type="entry name" value="BING4_C_dom"/>
</dbReference>
<comment type="caution">
    <text evidence="11">The sequence shown here is derived from an EMBL/GenBank/DDBJ whole genome shotgun (WGS) entry which is preliminary data.</text>
</comment>
<keyword evidence="12" id="KW-1185">Reference proteome</keyword>
<dbReference type="PANTHER" id="PTHR14085">
    <property type="entry name" value="WD-REPEAT PROTEIN BING4"/>
    <property type="match status" value="1"/>
</dbReference>
<evidence type="ECO:0000313" key="11">
    <source>
        <dbReference type="EMBL" id="KAJ1953239.1"/>
    </source>
</evidence>
<feature type="repeat" description="WD" evidence="8">
    <location>
        <begin position="278"/>
        <end position="319"/>
    </location>
</feature>
<protein>
    <recommendedName>
        <fullName evidence="7">U three protein 7</fullName>
    </recommendedName>
</protein>
<evidence type="ECO:0000256" key="8">
    <source>
        <dbReference type="PROSITE-ProRule" id="PRU00221"/>
    </source>
</evidence>
<feature type="compositionally biased region" description="Basic and acidic residues" evidence="9">
    <location>
        <begin position="447"/>
        <end position="466"/>
    </location>
</feature>
<dbReference type="InterPro" id="IPR015943">
    <property type="entry name" value="WD40/YVTN_repeat-like_dom_sf"/>
</dbReference>
<dbReference type="OrthoDB" id="10251154at2759"/>
<dbReference type="Pfam" id="PF00400">
    <property type="entry name" value="WD40"/>
    <property type="match status" value="1"/>
</dbReference>
<keyword evidence="3" id="KW-0698">rRNA processing</keyword>
<feature type="compositionally biased region" description="Polar residues" evidence="9">
    <location>
        <begin position="575"/>
        <end position="586"/>
    </location>
</feature>
<evidence type="ECO:0000256" key="1">
    <source>
        <dbReference type="ARBA" id="ARBA00004099"/>
    </source>
</evidence>
<dbReference type="Pfam" id="PF08149">
    <property type="entry name" value="BING4CT"/>
    <property type="match status" value="1"/>
</dbReference>
<evidence type="ECO:0000313" key="12">
    <source>
        <dbReference type="Proteomes" id="UP001150925"/>
    </source>
</evidence>
<dbReference type="EMBL" id="JANBPY010002931">
    <property type="protein sequence ID" value="KAJ1953239.1"/>
    <property type="molecule type" value="Genomic_DNA"/>
</dbReference>
<evidence type="ECO:0000256" key="6">
    <source>
        <dbReference type="ARBA" id="ARBA00023242"/>
    </source>
</evidence>
<accession>A0A9W8AIJ9</accession>
<keyword evidence="6" id="KW-0539">Nucleus</keyword>
<dbReference type="PROSITE" id="PS00678">
    <property type="entry name" value="WD_REPEATS_1"/>
    <property type="match status" value="1"/>
</dbReference>
<evidence type="ECO:0000256" key="5">
    <source>
        <dbReference type="ARBA" id="ARBA00022737"/>
    </source>
</evidence>
<gene>
    <name evidence="11" type="primary">utp7</name>
    <name evidence="11" type="ORF">IWQ62_006041</name>
</gene>
<feature type="compositionally biased region" description="Basic residues" evidence="9">
    <location>
        <begin position="27"/>
        <end position="43"/>
    </location>
</feature>
<keyword evidence="4 8" id="KW-0853">WD repeat</keyword>
<dbReference type="Gene3D" id="2.130.10.10">
    <property type="entry name" value="YVTN repeat-like/Quinoprotein amine dehydrogenase"/>
    <property type="match status" value="1"/>
</dbReference>
<feature type="region of interest" description="Disordered" evidence="9">
    <location>
        <begin position="447"/>
        <end position="604"/>
    </location>
</feature>
<sequence>MDESSDKSLAKPQPTANRGKSGGKAVGARRKAGKPRNYQKKTPKLLKNKYAQKKLEYDDITKRQAAVKARVATSYTAEEAGYMVAEGAEDTLEVTQDKLKELVDINTASKIFELDLPMTGPFALDYSPDTNMLLIGGQKGHVASFDWRKGNLRSEFQVDETVHDVHWLHNSTLFATAQKKYAYIYNYHGQEVHCLRGHVKPRQLEFLPFHLLLVSSCDFSRLVYQDVSIGEIVASFKTNLGVSRAMVQNPWNATINLAHNNGTVTMWSPTVAKPLVKMLCHRSPVDAVAVDPTGHYMATAGQDNKVNLWDIRTYKKLNTYDTKQAATALSISQRGALAVSSPYLTCVWKNSFKEAQAKPYMQCSMSTDYIKTLKFCPYEDVLGVGHSKGFSSLVIPGAGDPNFDSYMPNPFNTRKQRQEREVQQLLEKLRPDMITLDPTFIGTLNEKSDERKELDRKKKDLADRQARRQKRSQRSTRGAPKSKPMRIEAADASSGDEVSDHETTIVAGDHQSKSDEDENVTADTFTAKKKRKGRNSTLRKLETQRQRQSMDSRSNRQVERLDRDQQRQDRKMRNTPYNTDAAQSDQPRAALSRFYKGKRTNRPS</sequence>
<evidence type="ECO:0000256" key="4">
    <source>
        <dbReference type="ARBA" id="ARBA00022574"/>
    </source>
</evidence>
<dbReference type="AlphaFoldDB" id="A0A9W8AIJ9"/>
<dbReference type="InterPro" id="IPR040315">
    <property type="entry name" value="WDR46/Utp7"/>
</dbReference>
<evidence type="ECO:0000259" key="10">
    <source>
        <dbReference type="SMART" id="SM01033"/>
    </source>
</evidence>
<dbReference type="InterPro" id="IPR001680">
    <property type="entry name" value="WD40_rpt"/>
</dbReference>
<proteinExistence type="predicted"/>
<evidence type="ECO:0000256" key="7">
    <source>
        <dbReference type="ARBA" id="ARBA00076453"/>
    </source>
</evidence>
<evidence type="ECO:0000256" key="2">
    <source>
        <dbReference type="ARBA" id="ARBA00004604"/>
    </source>
</evidence>
<dbReference type="GO" id="GO:0000462">
    <property type="term" value="P:maturation of SSU-rRNA from tricistronic rRNA transcript (SSU-rRNA, 5.8S rRNA, LSU-rRNA)"/>
    <property type="evidence" value="ECO:0007669"/>
    <property type="project" value="TreeGrafter"/>
</dbReference>
<keyword evidence="5" id="KW-0677">Repeat</keyword>